<name>A0A3E2GWV4_SCYLI</name>
<gene>
    <name evidence="2" type="ORF">B7463_g11107</name>
</gene>
<dbReference type="SUPFAM" id="SSF55729">
    <property type="entry name" value="Acyl-CoA N-acyltransferases (Nat)"/>
    <property type="match status" value="1"/>
</dbReference>
<organism evidence="2 3">
    <name type="scientific">Scytalidium lignicola</name>
    <name type="common">Hyphomycete</name>
    <dbReference type="NCBI Taxonomy" id="5539"/>
    <lineage>
        <taxon>Eukaryota</taxon>
        <taxon>Fungi</taxon>
        <taxon>Dikarya</taxon>
        <taxon>Ascomycota</taxon>
        <taxon>Pezizomycotina</taxon>
        <taxon>Leotiomycetes</taxon>
        <taxon>Leotiomycetes incertae sedis</taxon>
        <taxon>Scytalidium</taxon>
    </lineage>
</organism>
<comment type="caution">
    <text evidence="2">The sequence shown here is derived from an EMBL/GenBank/DDBJ whole genome shotgun (WGS) entry which is preliminary data.</text>
</comment>
<proteinExistence type="predicted"/>
<dbReference type="InterPro" id="IPR016181">
    <property type="entry name" value="Acyl_CoA_acyltransferase"/>
</dbReference>
<dbReference type="Gene3D" id="3.40.630.30">
    <property type="match status" value="1"/>
</dbReference>
<dbReference type="Pfam" id="PF13302">
    <property type="entry name" value="Acetyltransf_3"/>
    <property type="match status" value="1"/>
</dbReference>
<dbReference type="GO" id="GO:0016747">
    <property type="term" value="F:acyltransferase activity, transferring groups other than amino-acyl groups"/>
    <property type="evidence" value="ECO:0007669"/>
    <property type="project" value="InterPro"/>
</dbReference>
<protein>
    <recommendedName>
        <fullName evidence="1">N-acetyltransferase domain-containing protein</fullName>
    </recommendedName>
</protein>
<dbReference type="InterPro" id="IPR000182">
    <property type="entry name" value="GNAT_dom"/>
</dbReference>
<dbReference type="AlphaFoldDB" id="A0A3E2GWV4"/>
<sequence length="212" mass="24171">MISATEANESTKYFTHEWSITIPTRPRLKYVHVTPKISSKMLELTMDPKNHPYFEHGRNKVWDEAAMEDFTKIFADGYRDAKTKYDRLAFLVELDSEAIGFVNLRCLPPAGPNNIGLLFTEKARGKGLGKFTMQFILQLARNIGIENLEAGTMKVNQPMRKLMESLKIPEREENKEDPARGVIVAEILYTIPEAVSWDDIDMIVEFGPEAFA</sequence>
<reference evidence="2 3" key="1">
    <citation type="submission" date="2018-05" db="EMBL/GenBank/DDBJ databases">
        <title>Draft genome sequence of Scytalidium lignicola DSM 105466, a ubiquitous saprotrophic fungus.</title>
        <authorList>
            <person name="Buettner E."/>
            <person name="Gebauer A.M."/>
            <person name="Hofrichter M."/>
            <person name="Liers C."/>
            <person name="Kellner H."/>
        </authorList>
    </citation>
    <scope>NUCLEOTIDE SEQUENCE [LARGE SCALE GENOMIC DNA]</scope>
    <source>
        <strain evidence="2 3">DSM 105466</strain>
    </source>
</reference>
<dbReference type="Proteomes" id="UP000258309">
    <property type="component" value="Unassembled WGS sequence"/>
</dbReference>
<feature type="non-terminal residue" evidence="2">
    <location>
        <position position="212"/>
    </location>
</feature>
<feature type="non-terminal residue" evidence="2">
    <location>
        <position position="1"/>
    </location>
</feature>
<accession>A0A3E2GWV4</accession>
<dbReference type="EMBL" id="NCSJ02000350">
    <property type="protein sequence ID" value="RFU25243.1"/>
    <property type="molecule type" value="Genomic_DNA"/>
</dbReference>
<dbReference type="CDD" id="cd04301">
    <property type="entry name" value="NAT_SF"/>
    <property type="match status" value="1"/>
</dbReference>
<feature type="domain" description="N-acetyltransferase" evidence="1">
    <location>
        <begin position="41"/>
        <end position="207"/>
    </location>
</feature>
<evidence type="ECO:0000313" key="3">
    <source>
        <dbReference type="Proteomes" id="UP000258309"/>
    </source>
</evidence>
<dbReference type="OrthoDB" id="4224637at2759"/>
<dbReference type="OMA" id="RFFTKDW"/>
<dbReference type="PROSITE" id="PS51186">
    <property type="entry name" value="GNAT"/>
    <property type="match status" value="1"/>
</dbReference>
<keyword evidence="3" id="KW-1185">Reference proteome</keyword>
<evidence type="ECO:0000259" key="1">
    <source>
        <dbReference type="PROSITE" id="PS51186"/>
    </source>
</evidence>
<evidence type="ECO:0000313" key="2">
    <source>
        <dbReference type="EMBL" id="RFU25243.1"/>
    </source>
</evidence>